<proteinExistence type="predicted"/>
<protein>
    <submittedName>
        <fullName evidence="1">Uncharacterized protein</fullName>
    </submittedName>
</protein>
<evidence type="ECO:0000313" key="1">
    <source>
        <dbReference type="EMBL" id="TBN13330.1"/>
    </source>
</evidence>
<dbReference type="EMBL" id="SISF01000028">
    <property type="protein sequence ID" value="TBN13330.1"/>
    <property type="molecule type" value="Genomic_DNA"/>
</dbReference>
<name>A0ABY1Y909_9HYPH</name>
<sequence>MSTNLCALVSPCKIPSYSCRMPPLSRYLAFLRPVPGYDNGPDNQGPCMRQSQKHDHRKNVTRFCDDVMRENQELKREERI</sequence>
<gene>
    <name evidence="1" type="ORF">EYC79_08920</name>
</gene>
<keyword evidence="2" id="KW-1185">Reference proteome</keyword>
<comment type="caution">
    <text evidence="1">The sequence shown here is derived from an EMBL/GenBank/DDBJ whole genome shotgun (WGS) entry which is preliminary data.</text>
</comment>
<reference evidence="1 2" key="1">
    <citation type="submission" date="2019-02" db="EMBL/GenBank/DDBJ databases">
        <title>Current taxonomic status of genus Agrobacterium and description of Agrobacterium cavarae sp. nov. isolated from maize roots.</title>
        <authorList>
            <person name="Flores-Felix J.D."/>
            <person name="Menendez E."/>
            <person name="Ramirez-Bahena M.H."/>
            <person name="Garcia-Fraile P."/>
            <person name="Velazquez E."/>
        </authorList>
    </citation>
    <scope>NUCLEOTIDE SEQUENCE [LARGE SCALE GENOMIC DNA]</scope>
    <source>
        <strain evidence="1 2">RZME10</strain>
    </source>
</reference>
<dbReference type="Proteomes" id="UP000294239">
    <property type="component" value="Unassembled WGS sequence"/>
</dbReference>
<organism evidence="1 2">
    <name type="scientific">Agrobacterium cavarae</name>
    <dbReference type="NCBI Taxonomy" id="2528239"/>
    <lineage>
        <taxon>Bacteria</taxon>
        <taxon>Pseudomonadati</taxon>
        <taxon>Pseudomonadota</taxon>
        <taxon>Alphaproteobacteria</taxon>
        <taxon>Hyphomicrobiales</taxon>
        <taxon>Rhizobiaceae</taxon>
        <taxon>Rhizobium/Agrobacterium group</taxon>
        <taxon>Agrobacterium</taxon>
    </lineage>
</organism>
<evidence type="ECO:0000313" key="2">
    <source>
        <dbReference type="Proteomes" id="UP000294239"/>
    </source>
</evidence>
<accession>A0ABY1Y909</accession>